<reference evidence="1 2" key="1">
    <citation type="submission" date="2016-12" db="EMBL/GenBank/DDBJ databases">
        <title>The genomes of Aspergillus section Nigri reveals drivers in fungal speciation.</title>
        <authorList>
            <consortium name="DOE Joint Genome Institute"/>
            <person name="Vesth T.C."/>
            <person name="Nybo J."/>
            <person name="Theobald S."/>
            <person name="Brandl J."/>
            <person name="Frisvad J.C."/>
            <person name="Nielsen K.F."/>
            <person name="Lyhne E.K."/>
            <person name="Kogle M.E."/>
            <person name="Kuo A."/>
            <person name="Riley R."/>
            <person name="Clum A."/>
            <person name="Nolan M."/>
            <person name="Lipzen A."/>
            <person name="Salamov A."/>
            <person name="Henrissat B."/>
            <person name="Wiebenga A."/>
            <person name="De Vries R.P."/>
            <person name="Grigoriev I.V."/>
            <person name="Mortensen U.H."/>
            <person name="Andersen M.R."/>
            <person name="Baker S.E."/>
        </authorList>
    </citation>
    <scope>NUCLEOTIDE SEQUENCE [LARGE SCALE GENOMIC DNA]</scope>
    <source>
        <strain evidence="1 2">CBS 121591</strain>
    </source>
</reference>
<proteinExistence type="predicted"/>
<name>A0A319CG84_9EURO</name>
<dbReference type="Proteomes" id="UP000248340">
    <property type="component" value="Unassembled WGS sequence"/>
</dbReference>
<gene>
    <name evidence="1" type="ORF">BO82DRAFT_406025</name>
</gene>
<dbReference type="AlphaFoldDB" id="A0A319CG84"/>
<sequence>MAGGDRDRVARCFSVHRAEVRDCVVFVVPKSYGRGIGTNPPYVTSITCFTLFAIGAPLNNTIAGILILRWLQGVMAALETLMWMISSN</sequence>
<organism evidence="1 2">
    <name type="scientific">Aspergillus uvarum CBS 121591</name>
    <dbReference type="NCBI Taxonomy" id="1448315"/>
    <lineage>
        <taxon>Eukaryota</taxon>
        <taxon>Fungi</taxon>
        <taxon>Dikarya</taxon>
        <taxon>Ascomycota</taxon>
        <taxon>Pezizomycotina</taxon>
        <taxon>Eurotiomycetes</taxon>
        <taxon>Eurotiomycetidae</taxon>
        <taxon>Eurotiales</taxon>
        <taxon>Aspergillaceae</taxon>
        <taxon>Aspergillus</taxon>
        <taxon>Aspergillus subgen. Circumdati</taxon>
    </lineage>
</organism>
<accession>A0A319CG84</accession>
<protein>
    <submittedName>
        <fullName evidence="1">Uncharacterized protein</fullName>
    </submittedName>
</protein>
<dbReference type="EMBL" id="KZ821739">
    <property type="protein sequence ID" value="PYH77593.1"/>
    <property type="molecule type" value="Genomic_DNA"/>
</dbReference>
<evidence type="ECO:0000313" key="2">
    <source>
        <dbReference type="Proteomes" id="UP000248340"/>
    </source>
</evidence>
<keyword evidence="2" id="KW-1185">Reference proteome</keyword>
<dbReference type="VEuPathDB" id="FungiDB:BO82DRAFT_406025"/>
<evidence type="ECO:0000313" key="1">
    <source>
        <dbReference type="EMBL" id="PYH77593.1"/>
    </source>
</evidence>
<dbReference type="GeneID" id="37142280"/>
<dbReference type="RefSeq" id="XP_025487793.1">
    <property type="nucleotide sequence ID" value="XM_025639538.1"/>
</dbReference>